<dbReference type="GO" id="GO:0005524">
    <property type="term" value="F:ATP binding"/>
    <property type="evidence" value="ECO:0007669"/>
    <property type="project" value="UniProtKB-KW"/>
</dbReference>
<dbReference type="InterPro" id="IPR045735">
    <property type="entry name" value="Spore_III_AA_AAA+_ATPase"/>
</dbReference>
<evidence type="ECO:0000313" key="5">
    <source>
        <dbReference type="Proteomes" id="UP000799092"/>
    </source>
</evidence>
<dbReference type="Proteomes" id="UP000799092">
    <property type="component" value="Unassembled WGS sequence"/>
</dbReference>
<dbReference type="Pfam" id="PF19568">
    <property type="entry name" value="Spore_III_AA"/>
    <property type="match status" value="1"/>
</dbReference>
<feature type="domain" description="AAA+ ATPase" evidence="3">
    <location>
        <begin position="136"/>
        <end position="283"/>
    </location>
</feature>
<dbReference type="OrthoDB" id="9768243at2"/>
<evidence type="ECO:0000256" key="2">
    <source>
        <dbReference type="ARBA" id="ARBA00022840"/>
    </source>
</evidence>
<name>A0A6A8DJL0_9BACI</name>
<dbReference type="NCBIfam" id="TIGR02858">
    <property type="entry name" value="spore_III_AA"/>
    <property type="match status" value="1"/>
</dbReference>
<accession>A0A6A8DJL0</accession>
<dbReference type="InterPro" id="IPR003593">
    <property type="entry name" value="AAA+_ATPase"/>
</dbReference>
<dbReference type="InterPro" id="IPR014217">
    <property type="entry name" value="Spore_III_AA"/>
</dbReference>
<sequence length="325" mass="36759">MEEILRLFPKMLQEQLKSALFSRWTSLQEIRVRIGRPIELIFDDHEQWLDHLTPTEQDGMHLINQLSQFSLYRMEDELREGFITIEGGHRIGIAGKVNTMDGNVKALKHIASFNIRIAKEKIGVSAKYIPYLYQKNYLNTLIVGPPQTGKTTLLRDIARLMSTGWGDVRPKKIGIIDERSEIGGSIRGIPQHELGKRTDVMDACPKAEGMMMMIRSMSPDVIIVDEIGSSKDVQALTEAMHAGVKIVCSIHGNSLQDIKKRPSLQPLLQQSAFERYIILSRDTKPGMVETILSNDGHNILRKPRCTQNEMDRGTSLAQRYHMGGV</sequence>
<protein>
    <submittedName>
        <fullName evidence="4">Stage III sporulation protein AA</fullName>
    </submittedName>
</protein>
<proteinExistence type="predicted"/>
<dbReference type="Gene3D" id="3.40.50.300">
    <property type="entry name" value="P-loop containing nucleotide triphosphate hydrolases"/>
    <property type="match status" value="1"/>
</dbReference>
<dbReference type="EMBL" id="WJNG01000007">
    <property type="protein sequence ID" value="MRH43157.1"/>
    <property type="molecule type" value="Genomic_DNA"/>
</dbReference>
<dbReference type="PANTHER" id="PTHR20953:SF3">
    <property type="entry name" value="P-LOOP CONTAINING NUCLEOSIDE TRIPHOSPHATE HYDROLASES SUPERFAMILY PROTEIN"/>
    <property type="match status" value="1"/>
</dbReference>
<evidence type="ECO:0000259" key="3">
    <source>
        <dbReference type="SMART" id="SM00382"/>
    </source>
</evidence>
<reference evidence="4" key="1">
    <citation type="submission" date="2019-11" db="EMBL/GenBank/DDBJ databases">
        <authorList>
            <person name="Li J."/>
        </authorList>
    </citation>
    <scope>NUCLEOTIDE SEQUENCE</scope>
    <source>
        <strain evidence="4">B6B</strain>
    </source>
</reference>
<dbReference type="AlphaFoldDB" id="A0A6A8DJL0"/>
<dbReference type="RefSeq" id="WP_153736778.1">
    <property type="nucleotide sequence ID" value="NZ_WJNG01000007.1"/>
</dbReference>
<keyword evidence="5" id="KW-1185">Reference proteome</keyword>
<organism evidence="4 5">
    <name type="scientific">Aquibacillus halophilus</name>
    <dbReference type="NCBI Taxonomy" id="930132"/>
    <lineage>
        <taxon>Bacteria</taxon>
        <taxon>Bacillati</taxon>
        <taxon>Bacillota</taxon>
        <taxon>Bacilli</taxon>
        <taxon>Bacillales</taxon>
        <taxon>Bacillaceae</taxon>
        <taxon>Aquibacillus</taxon>
    </lineage>
</organism>
<keyword evidence="1" id="KW-0547">Nucleotide-binding</keyword>
<dbReference type="SMART" id="SM00382">
    <property type="entry name" value="AAA"/>
    <property type="match status" value="1"/>
</dbReference>
<gene>
    <name evidence="4" type="primary">spoIIIAA</name>
    <name evidence="4" type="ORF">GH741_10745</name>
</gene>
<evidence type="ECO:0000256" key="1">
    <source>
        <dbReference type="ARBA" id="ARBA00022741"/>
    </source>
</evidence>
<dbReference type="PANTHER" id="PTHR20953">
    <property type="entry name" value="KINASE-RELATED"/>
    <property type="match status" value="1"/>
</dbReference>
<dbReference type="InterPro" id="IPR027417">
    <property type="entry name" value="P-loop_NTPase"/>
</dbReference>
<evidence type="ECO:0000313" key="4">
    <source>
        <dbReference type="EMBL" id="MRH43157.1"/>
    </source>
</evidence>
<dbReference type="SUPFAM" id="SSF52540">
    <property type="entry name" value="P-loop containing nucleoside triphosphate hydrolases"/>
    <property type="match status" value="1"/>
</dbReference>
<comment type="caution">
    <text evidence="4">The sequence shown here is derived from an EMBL/GenBank/DDBJ whole genome shotgun (WGS) entry which is preliminary data.</text>
</comment>
<keyword evidence="2" id="KW-0067">ATP-binding</keyword>